<organism evidence="2 3">
    <name type="scientific">Murimonas intestini</name>
    <dbReference type="NCBI Taxonomy" id="1337051"/>
    <lineage>
        <taxon>Bacteria</taxon>
        <taxon>Bacillati</taxon>
        <taxon>Bacillota</taxon>
        <taxon>Clostridia</taxon>
        <taxon>Lachnospirales</taxon>
        <taxon>Lachnospiraceae</taxon>
        <taxon>Murimonas</taxon>
    </lineage>
</organism>
<keyword evidence="3" id="KW-1185">Reference proteome</keyword>
<dbReference type="Gene3D" id="3.10.50.10">
    <property type="match status" value="1"/>
</dbReference>
<accession>A0AB73T5T3</accession>
<dbReference type="GO" id="GO:0008061">
    <property type="term" value="F:chitin binding"/>
    <property type="evidence" value="ECO:0007669"/>
    <property type="project" value="InterPro"/>
</dbReference>
<dbReference type="PROSITE" id="PS51910">
    <property type="entry name" value="GH18_2"/>
    <property type="match status" value="1"/>
</dbReference>
<dbReference type="PANTHER" id="PTHR46066:SF2">
    <property type="entry name" value="CHITINASE DOMAIN-CONTAINING PROTEIN 1"/>
    <property type="match status" value="1"/>
</dbReference>
<dbReference type="Pfam" id="PF08239">
    <property type="entry name" value="SH3_3"/>
    <property type="match status" value="1"/>
</dbReference>
<evidence type="ECO:0000313" key="3">
    <source>
        <dbReference type="Proteomes" id="UP000245412"/>
    </source>
</evidence>
<dbReference type="InterPro" id="IPR017853">
    <property type="entry name" value="GH"/>
</dbReference>
<dbReference type="Gene3D" id="3.20.20.80">
    <property type="entry name" value="Glycosidases"/>
    <property type="match status" value="1"/>
</dbReference>
<comment type="caution">
    <text evidence="2">The sequence shown here is derived from an EMBL/GenBank/DDBJ whole genome shotgun (WGS) entry which is preliminary data.</text>
</comment>
<dbReference type="Proteomes" id="UP000245412">
    <property type="component" value="Unassembled WGS sequence"/>
</dbReference>
<evidence type="ECO:0000313" key="2">
    <source>
        <dbReference type="EMBL" id="PWJ76791.1"/>
    </source>
</evidence>
<dbReference type="PANTHER" id="PTHR46066">
    <property type="entry name" value="CHITINASE DOMAIN-CONTAINING PROTEIN 1 FAMILY MEMBER"/>
    <property type="match status" value="1"/>
</dbReference>
<gene>
    <name evidence="2" type="ORF">C7383_104237</name>
</gene>
<protein>
    <submittedName>
        <fullName evidence="2">Spore germination protein YaaH</fullName>
    </submittedName>
</protein>
<proteinExistence type="predicted"/>
<dbReference type="Pfam" id="PF00704">
    <property type="entry name" value="Glyco_hydro_18"/>
    <property type="match status" value="1"/>
</dbReference>
<dbReference type="GO" id="GO:0005975">
    <property type="term" value="P:carbohydrate metabolic process"/>
    <property type="evidence" value="ECO:0007669"/>
    <property type="project" value="InterPro"/>
</dbReference>
<reference evidence="2 3" key="1">
    <citation type="submission" date="2018-05" db="EMBL/GenBank/DDBJ databases">
        <authorList>
            <person name="Goeker M."/>
            <person name="Huntemann M."/>
            <person name="Clum A."/>
            <person name="Pillay M."/>
            <person name="Palaniappan K."/>
            <person name="Varghese N."/>
            <person name="Mikhailova N."/>
            <person name="Stamatis D."/>
            <person name="Reddy T."/>
            <person name="Daum C."/>
            <person name="Shapiro N."/>
            <person name="Ivanova N."/>
            <person name="Kyrpides N."/>
            <person name="Woyke T."/>
        </authorList>
    </citation>
    <scope>NUCLEOTIDE SEQUENCE [LARGE SCALE GENOMIC DNA]</scope>
    <source>
        <strain evidence="2 3">DSM 26524</strain>
    </source>
</reference>
<dbReference type="EMBL" id="QGGY01000004">
    <property type="protein sequence ID" value="PWJ76791.1"/>
    <property type="molecule type" value="Genomic_DNA"/>
</dbReference>
<dbReference type="Gene3D" id="2.30.30.40">
    <property type="entry name" value="SH3 Domains"/>
    <property type="match status" value="1"/>
</dbReference>
<dbReference type="InterPro" id="IPR011583">
    <property type="entry name" value="Chitinase_II/V-like_cat"/>
</dbReference>
<evidence type="ECO:0000259" key="1">
    <source>
        <dbReference type="PROSITE" id="PS51910"/>
    </source>
</evidence>
<dbReference type="InterPro" id="IPR003646">
    <property type="entry name" value="SH3-like_bac-type"/>
</dbReference>
<dbReference type="RefSeq" id="WP_109625929.1">
    <property type="nucleotide sequence ID" value="NZ_JANKBI010000019.1"/>
</dbReference>
<dbReference type="SMART" id="SM00636">
    <property type="entry name" value="Glyco_18"/>
    <property type="match status" value="1"/>
</dbReference>
<sequence length="561" mass="62337">MKKKLVPILAAVILIVIVAAIGIITSIVEKYTPTDEKMAPNDYFGVASDEQAALILQNQLVEDKGLIKDGVVYLGYNVVKNYLNRRFYWDSGANLMVYTTPTDIINIPAGGKNYTVSGNSNTETYEIIKVSGTDVYIAADFVQKYTNMEYELIPDPNHVLITYQWGDVTRADMKKADSVRYQGGIKSPILTSVAKGDTVTVLETMEDWTKVLTSDGYIGYVRNKKLGEARTETTSRAFEEPVYTSAKKDYKINMVWHQITNDESNYNLLYDLQDTKGLNTISPTWFSIASNDGDVASFVNSSYVDTAHAQNLEVWALVDNFNEEVSTATVLGSTASREKLSNQLIASAIQYNLDGINVDFEALTEDSEEGYIQFIRELSVKCRKNGLVLSVDVPVPQPYNNFYSMKELGTIVDYVIIMGYDEHYNGSDPGSVASLPFVRAGVEAALKDVPSEKTINAVPFYTRIWTITPEGEVSSQAVGMDTADQALADNAAEANWSTDTSQDYGEYQDADGNTCKIWLENEKSIEEKAKLVKEFNLGGIAAWKLGFERSDVWDILLKYAS</sequence>
<dbReference type="AlphaFoldDB" id="A0AB73T5T3"/>
<name>A0AB73T5T3_9FIRM</name>
<dbReference type="InterPro" id="IPR001223">
    <property type="entry name" value="Glyco_hydro18_cat"/>
</dbReference>
<feature type="domain" description="GH18" evidence="1">
    <location>
        <begin position="250"/>
        <end position="561"/>
    </location>
</feature>
<dbReference type="SUPFAM" id="SSF51445">
    <property type="entry name" value="(Trans)glycosidases"/>
    <property type="match status" value="1"/>
</dbReference>
<dbReference type="InterPro" id="IPR029070">
    <property type="entry name" value="Chitinase_insertion_sf"/>
</dbReference>